<name>A0A238UDD7_9FLAO</name>
<evidence type="ECO:0000313" key="2">
    <source>
        <dbReference type="Proteomes" id="UP000215214"/>
    </source>
</evidence>
<dbReference type="EMBL" id="LT899436">
    <property type="protein sequence ID" value="SNR16420.1"/>
    <property type="molecule type" value="Genomic_DNA"/>
</dbReference>
<dbReference type="AlphaFoldDB" id="A0A238UDD7"/>
<proteinExistence type="predicted"/>
<sequence length="206" mass="23690">MTSVNLAEERKEIQKICIENGFQYASSLPWIKEIVLRPKLEIAKRLHAIKALVLWVLINPEDLPDKKILDFIDNNDLNDFITEDEMQYLSTARGDQNAINSIGWKFENALPLAWFFGFSELLPSGEMMNGETARNLFSEFCAKIDDSIEEWMSDKQTKSEKEIIFQEDLFYCMHNAVRSAQLGNKTVPENFDPIGNGGVIHEKDIR</sequence>
<dbReference type="Pfam" id="PF14094">
    <property type="entry name" value="DUF4272"/>
    <property type="match status" value="1"/>
</dbReference>
<dbReference type="OrthoDB" id="4399984at2"/>
<dbReference type="InterPro" id="IPR025368">
    <property type="entry name" value="DUF4272"/>
</dbReference>
<evidence type="ECO:0000313" key="1">
    <source>
        <dbReference type="EMBL" id="SNR16420.1"/>
    </source>
</evidence>
<dbReference type="KEGG" id="tje:TJEJU_2741"/>
<dbReference type="Proteomes" id="UP000215214">
    <property type="component" value="Chromosome TJEJU"/>
</dbReference>
<organism evidence="1 2">
    <name type="scientific">Tenacibaculum jejuense</name>
    <dbReference type="NCBI Taxonomy" id="584609"/>
    <lineage>
        <taxon>Bacteria</taxon>
        <taxon>Pseudomonadati</taxon>
        <taxon>Bacteroidota</taxon>
        <taxon>Flavobacteriia</taxon>
        <taxon>Flavobacteriales</taxon>
        <taxon>Flavobacteriaceae</taxon>
        <taxon>Tenacibaculum</taxon>
    </lineage>
</organism>
<dbReference type="RefSeq" id="WP_095072947.1">
    <property type="nucleotide sequence ID" value="NZ_LT899436.1"/>
</dbReference>
<keyword evidence="2" id="KW-1185">Reference proteome</keyword>
<accession>A0A238UDD7</accession>
<reference evidence="1 2" key="1">
    <citation type="submission" date="2017-07" db="EMBL/GenBank/DDBJ databases">
        <authorList>
            <person name="Sun Z.S."/>
            <person name="Albrecht U."/>
            <person name="Echele G."/>
            <person name="Lee C.C."/>
        </authorList>
    </citation>
    <scope>NUCLEOTIDE SEQUENCE [LARGE SCALE GENOMIC DNA]</scope>
    <source>
        <strain evidence="2">type strain: KCTC 22618</strain>
    </source>
</reference>
<gene>
    <name evidence="1" type="ORF">TJEJU_2741</name>
</gene>
<protein>
    <submittedName>
        <fullName evidence="1">Uncharacterized protein</fullName>
    </submittedName>
</protein>